<sequence>MSFRPGNLLPVSSNRGFTLVEVLAALVIISVGLLGLAALQGQSLRGNHSAAMRTQAVNQVENIVDRMRANRAEALDGAYTIGMGLNPAAPAYSGIVLVDLQEWRELLSQSLSMGDGSVTIDGDVCTVVVQWTEPDGTKDLTVVTRL</sequence>
<dbReference type="HOGENOM" id="CLU_103234_3_0_7"/>
<keyword evidence="1" id="KW-0472">Membrane</keyword>
<accession>A0A0B5FPJ4</accession>
<dbReference type="Proteomes" id="UP000035036">
    <property type="component" value="Chromosome"/>
</dbReference>
<dbReference type="AlphaFoldDB" id="A0A0B5FPJ4"/>
<keyword evidence="1" id="KW-0812">Transmembrane</keyword>
<feature type="transmembrane region" description="Helical" evidence="1">
    <location>
        <begin position="20"/>
        <end position="39"/>
    </location>
</feature>
<dbReference type="NCBIfam" id="TIGR02523">
    <property type="entry name" value="type_IV_pilV"/>
    <property type="match status" value="1"/>
</dbReference>
<dbReference type="EMBL" id="CP010311">
    <property type="protein sequence ID" value="AJF06564.1"/>
    <property type="molecule type" value="Genomic_DNA"/>
</dbReference>
<dbReference type="NCBIfam" id="TIGR02532">
    <property type="entry name" value="IV_pilin_GFxxxE"/>
    <property type="match status" value="1"/>
</dbReference>
<protein>
    <recommendedName>
        <fullName evidence="4">Pilus assembly protein PilV</fullName>
    </recommendedName>
</protein>
<keyword evidence="1" id="KW-1133">Transmembrane helix</keyword>
<name>A0A0B5FPJ4_9BACT</name>
<dbReference type="OrthoDB" id="5398673at2"/>
<dbReference type="KEGG" id="gsb:GSUB_08365"/>
<reference evidence="2 3" key="1">
    <citation type="journal article" date="2015" name="Genome Announc.">
        <title>Genomes of Geoalkalibacter ferrihydriticus Z-0531T and Geoalkalibacter subterraneus Red1T, Two Haloalkaliphilic Metal-Reducing Deltaproteobacteria.</title>
        <authorList>
            <person name="Badalamenti J.P."/>
            <person name="Krajmalnik-Brown R."/>
            <person name="Torres C.I."/>
            <person name="Bond D.R."/>
        </authorList>
    </citation>
    <scope>NUCLEOTIDE SEQUENCE [LARGE SCALE GENOMIC DNA]</scope>
    <source>
        <strain evidence="2 3">Red1</strain>
    </source>
</reference>
<dbReference type="Pfam" id="PF07963">
    <property type="entry name" value="N_methyl"/>
    <property type="match status" value="1"/>
</dbReference>
<evidence type="ECO:0000313" key="2">
    <source>
        <dbReference type="EMBL" id="AJF06564.1"/>
    </source>
</evidence>
<proteinExistence type="predicted"/>
<dbReference type="RefSeq" id="WP_040200229.1">
    <property type="nucleotide sequence ID" value="NZ_CP010311.1"/>
</dbReference>
<keyword evidence="3" id="KW-1185">Reference proteome</keyword>
<dbReference type="InterPro" id="IPR012902">
    <property type="entry name" value="N_methyl_site"/>
</dbReference>
<dbReference type="InterPro" id="IPR013362">
    <property type="entry name" value="Pilus_4_PilV"/>
</dbReference>
<evidence type="ECO:0008006" key="4">
    <source>
        <dbReference type="Google" id="ProtNLM"/>
    </source>
</evidence>
<gene>
    <name evidence="2" type="ORF">GSUB_08365</name>
</gene>
<evidence type="ECO:0000313" key="3">
    <source>
        <dbReference type="Proteomes" id="UP000035036"/>
    </source>
</evidence>
<organism evidence="2 3">
    <name type="scientific">Geoalkalibacter subterraneus</name>
    <dbReference type="NCBI Taxonomy" id="483547"/>
    <lineage>
        <taxon>Bacteria</taxon>
        <taxon>Pseudomonadati</taxon>
        <taxon>Thermodesulfobacteriota</taxon>
        <taxon>Desulfuromonadia</taxon>
        <taxon>Desulfuromonadales</taxon>
        <taxon>Geoalkalibacteraceae</taxon>
        <taxon>Geoalkalibacter</taxon>
    </lineage>
</organism>
<dbReference type="STRING" id="483547.GSUB_08365"/>
<evidence type="ECO:0000256" key="1">
    <source>
        <dbReference type="SAM" id="Phobius"/>
    </source>
</evidence>